<dbReference type="Gene3D" id="1.10.357.10">
    <property type="entry name" value="Tetracycline Repressor, domain 2"/>
    <property type="match status" value="1"/>
</dbReference>
<dbReference type="Proteomes" id="UP000564806">
    <property type="component" value="Unassembled WGS sequence"/>
</dbReference>
<evidence type="ECO:0000259" key="3">
    <source>
        <dbReference type="PROSITE" id="PS50977"/>
    </source>
</evidence>
<name>A0A850EQ96_9BACL</name>
<evidence type="ECO:0000256" key="1">
    <source>
        <dbReference type="ARBA" id="ARBA00023125"/>
    </source>
</evidence>
<dbReference type="PANTHER" id="PTHR30055">
    <property type="entry name" value="HTH-TYPE TRANSCRIPTIONAL REGULATOR RUTR"/>
    <property type="match status" value="1"/>
</dbReference>
<dbReference type="Pfam" id="PF08360">
    <property type="entry name" value="TetR_C_5"/>
    <property type="match status" value="1"/>
</dbReference>
<dbReference type="InterPro" id="IPR050109">
    <property type="entry name" value="HTH-type_TetR-like_transc_reg"/>
</dbReference>
<feature type="DNA-binding region" description="H-T-H motif" evidence="2">
    <location>
        <begin position="32"/>
        <end position="51"/>
    </location>
</feature>
<feature type="domain" description="HTH tetR-type" evidence="3">
    <location>
        <begin position="9"/>
        <end position="69"/>
    </location>
</feature>
<keyword evidence="1 2" id="KW-0238">DNA-binding</keyword>
<dbReference type="Gene3D" id="1.10.10.60">
    <property type="entry name" value="Homeodomain-like"/>
    <property type="match status" value="1"/>
</dbReference>
<evidence type="ECO:0000256" key="2">
    <source>
        <dbReference type="PROSITE-ProRule" id="PRU00335"/>
    </source>
</evidence>
<dbReference type="InterPro" id="IPR013571">
    <property type="entry name" value="Tscrpt_reg_QacR_C"/>
</dbReference>
<evidence type="ECO:0000313" key="4">
    <source>
        <dbReference type="EMBL" id="NUU61909.1"/>
    </source>
</evidence>
<sequence>MTRRRLPAEEAKAIILNHAKLLFIEKGYDRATMDDLCTLTQMSKGNLYHHFKNKEVLFLQLLSQYSEESSQKWLRLAERSTPPSEQLLEMADSFGRECENPLIQALEEYGRTLSSDSEALVTLREIVEVVYRAIREVLQQGVQQGVFINEDFETLSFSVISTLTGATQLCLAKPEKLSGDEYAALHVNAIKLLLKGILLKEAY</sequence>
<gene>
    <name evidence="4" type="ORF">HPT30_16315</name>
</gene>
<dbReference type="SUPFAM" id="SSF46689">
    <property type="entry name" value="Homeodomain-like"/>
    <property type="match status" value="1"/>
</dbReference>
<evidence type="ECO:0000313" key="5">
    <source>
        <dbReference type="Proteomes" id="UP000564806"/>
    </source>
</evidence>
<dbReference type="PANTHER" id="PTHR30055:SF211">
    <property type="entry name" value="TRANSCRIPTIONAL REGULATOR, TETR FAMILY"/>
    <property type="match status" value="1"/>
</dbReference>
<comment type="caution">
    <text evidence="4">The sequence shown here is derived from an EMBL/GenBank/DDBJ whole genome shotgun (WGS) entry which is preliminary data.</text>
</comment>
<reference evidence="4" key="1">
    <citation type="submission" date="2020-06" db="EMBL/GenBank/DDBJ databases">
        <title>Paenibacillus sp. nov., isolated from soil.</title>
        <authorList>
            <person name="Seo Y.L."/>
        </authorList>
    </citation>
    <scope>NUCLEOTIDE SEQUENCE [LARGE SCALE GENOMIC DNA]</scope>
    <source>
        <strain evidence="4">JW14</strain>
    </source>
</reference>
<keyword evidence="5" id="KW-1185">Reference proteome</keyword>
<dbReference type="GO" id="GO:0045892">
    <property type="term" value="P:negative regulation of DNA-templated transcription"/>
    <property type="evidence" value="ECO:0007669"/>
    <property type="project" value="InterPro"/>
</dbReference>
<proteinExistence type="predicted"/>
<protein>
    <submittedName>
        <fullName evidence="4">TetR/AcrR family transcriptional regulator</fullName>
    </submittedName>
</protein>
<dbReference type="InterPro" id="IPR001647">
    <property type="entry name" value="HTH_TetR"/>
</dbReference>
<dbReference type="GO" id="GO:0000976">
    <property type="term" value="F:transcription cis-regulatory region binding"/>
    <property type="evidence" value="ECO:0007669"/>
    <property type="project" value="TreeGrafter"/>
</dbReference>
<dbReference type="RefSeq" id="WP_175372394.1">
    <property type="nucleotide sequence ID" value="NZ_JABWCS010000211.1"/>
</dbReference>
<dbReference type="Pfam" id="PF00440">
    <property type="entry name" value="TetR_N"/>
    <property type="match status" value="1"/>
</dbReference>
<dbReference type="PRINTS" id="PR00455">
    <property type="entry name" value="HTHTETR"/>
</dbReference>
<dbReference type="AlphaFoldDB" id="A0A850EQ96"/>
<dbReference type="GO" id="GO:0003700">
    <property type="term" value="F:DNA-binding transcription factor activity"/>
    <property type="evidence" value="ECO:0007669"/>
    <property type="project" value="InterPro"/>
</dbReference>
<accession>A0A850EQ96</accession>
<dbReference type="EMBL" id="JABWCS010000211">
    <property type="protein sequence ID" value="NUU61909.1"/>
    <property type="molecule type" value="Genomic_DNA"/>
</dbReference>
<dbReference type="InterPro" id="IPR009057">
    <property type="entry name" value="Homeodomain-like_sf"/>
</dbReference>
<organism evidence="4 5">
    <name type="scientific">Paenibacillus agri</name>
    <dbReference type="NCBI Taxonomy" id="2744309"/>
    <lineage>
        <taxon>Bacteria</taxon>
        <taxon>Bacillati</taxon>
        <taxon>Bacillota</taxon>
        <taxon>Bacilli</taxon>
        <taxon>Bacillales</taxon>
        <taxon>Paenibacillaceae</taxon>
        <taxon>Paenibacillus</taxon>
    </lineage>
</organism>
<dbReference type="PROSITE" id="PS50977">
    <property type="entry name" value="HTH_TETR_2"/>
    <property type="match status" value="1"/>
</dbReference>
<dbReference type="InterPro" id="IPR036271">
    <property type="entry name" value="Tet_transcr_reg_TetR-rel_C_sf"/>
</dbReference>
<dbReference type="SUPFAM" id="SSF48498">
    <property type="entry name" value="Tetracyclin repressor-like, C-terminal domain"/>
    <property type="match status" value="1"/>
</dbReference>